<dbReference type="Gene3D" id="1.10.3670.10">
    <property type="entry name" value="Putative xylanase like domain"/>
    <property type="match status" value="1"/>
</dbReference>
<dbReference type="EMBL" id="JOKH01000002">
    <property type="protein sequence ID" value="KEQ18145.1"/>
    <property type="molecule type" value="Genomic_DNA"/>
</dbReference>
<dbReference type="STRING" id="1137799.GZ78_11345"/>
<proteinExistence type="predicted"/>
<dbReference type="Pfam" id="PF07313">
    <property type="entry name" value="AmiA-like"/>
    <property type="match status" value="1"/>
</dbReference>
<dbReference type="Proteomes" id="UP000028073">
    <property type="component" value="Unassembled WGS sequence"/>
</dbReference>
<dbReference type="SUPFAM" id="SSF54001">
    <property type="entry name" value="Cysteine proteinases"/>
    <property type="match status" value="1"/>
</dbReference>
<comment type="caution">
    <text evidence="1">The sequence shown here is derived from an EMBL/GenBank/DDBJ whole genome shotgun (WGS) entry which is preliminary data.</text>
</comment>
<name>A0A081NI72_9GAMM</name>
<dbReference type="InterPro" id="IPR010846">
    <property type="entry name" value="AmiA-like"/>
</dbReference>
<accession>A0A081NI72</accession>
<gene>
    <name evidence="1" type="ORF">GZ78_11345</name>
</gene>
<evidence type="ECO:0000313" key="2">
    <source>
        <dbReference type="Proteomes" id="UP000028073"/>
    </source>
</evidence>
<organism evidence="1 2">
    <name type="scientific">Endozoicomonas numazuensis</name>
    <dbReference type="NCBI Taxonomy" id="1137799"/>
    <lineage>
        <taxon>Bacteria</taxon>
        <taxon>Pseudomonadati</taxon>
        <taxon>Pseudomonadota</taxon>
        <taxon>Gammaproteobacteria</taxon>
        <taxon>Oceanospirillales</taxon>
        <taxon>Endozoicomonadaceae</taxon>
        <taxon>Endozoicomonas</taxon>
    </lineage>
</organism>
<protein>
    <submittedName>
        <fullName evidence="1">Uncharacterized protein</fullName>
    </submittedName>
</protein>
<dbReference type="InterPro" id="IPR038765">
    <property type="entry name" value="Papain-like_cys_pep_sf"/>
</dbReference>
<sequence>MKYRYRQGQVAGYASRLHYFSDWMVENEKRKQLNLVMEILGGTAQSSKVHFMSSNHQQFFKLQDNPENLQAIFQTEQLISNISGLDVIHTGIAYWNKE</sequence>
<keyword evidence="2" id="KW-1185">Reference proteome</keyword>
<reference evidence="1 2" key="1">
    <citation type="submission" date="2014-06" db="EMBL/GenBank/DDBJ databases">
        <title>Whole Genome Sequences of Three Symbiotic Endozoicomonas Bacteria.</title>
        <authorList>
            <person name="Neave M.J."/>
            <person name="Apprill A."/>
            <person name="Voolstra C.R."/>
        </authorList>
    </citation>
    <scope>NUCLEOTIDE SEQUENCE [LARGE SCALE GENOMIC DNA]</scope>
    <source>
        <strain evidence="1 2">DSM 25634</strain>
    </source>
</reference>
<dbReference type="OrthoDB" id="9796191at2"/>
<evidence type="ECO:0000313" key="1">
    <source>
        <dbReference type="EMBL" id="KEQ18145.1"/>
    </source>
</evidence>
<dbReference type="Gene3D" id="2.30.260.10">
    <property type="entry name" value="putative xylanase like domain"/>
    <property type="match status" value="1"/>
</dbReference>
<dbReference type="AlphaFoldDB" id="A0A081NI72"/>